<name>A0A507FGE8_9FUNG</name>
<dbReference type="SMART" id="SM00220">
    <property type="entry name" value="S_TKc"/>
    <property type="match status" value="1"/>
</dbReference>
<comment type="caution">
    <text evidence="12">The sequence shown here is derived from an EMBL/GenBank/DDBJ whole genome shotgun (WGS) entry which is preliminary data.</text>
</comment>
<evidence type="ECO:0000256" key="3">
    <source>
        <dbReference type="ARBA" id="ARBA00022679"/>
    </source>
</evidence>
<dbReference type="EMBL" id="QEAP01000112">
    <property type="protein sequence ID" value="TPX74700.1"/>
    <property type="molecule type" value="Genomic_DNA"/>
</dbReference>
<gene>
    <name evidence="12" type="ORF">CcCBS67573_g04031</name>
</gene>
<dbReference type="STRING" id="246404.A0A507FGE8"/>
<evidence type="ECO:0000313" key="13">
    <source>
        <dbReference type="Proteomes" id="UP000320333"/>
    </source>
</evidence>
<evidence type="ECO:0000256" key="4">
    <source>
        <dbReference type="ARBA" id="ARBA00022741"/>
    </source>
</evidence>
<evidence type="ECO:0000256" key="1">
    <source>
        <dbReference type="ARBA" id="ARBA00012513"/>
    </source>
</evidence>
<dbReference type="GO" id="GO:0005524">
    <property type="term" value="F:ATP binding"/>
    <property type="evidence" value="ECO:0007669"/>
    <property type="project" value="UniProtKB-UniRule"/>
</dbReference>
<keyword evidence="6 9" id="KW-0067">ATP-binding</keyword>
<dbReference type="SUPFAM" id="SSF56112">
    <property type="entry name" value="Protein kinase-like (PK-like)"/>
    <property type="match status" value="1"/>
</dbReference>
<feature type="region of interest" description="Disordered" evidence="10">
    <location>
        <begin position="1"/>
        <end position="288"/>
    </location>
</feature>
<feature type="compositionally biased region" description="Polar residues" evidence="10">
    <location>
        <begin position="243"/>
        <end position="259"/>
    </location>
</feature>
<keyword evidence="5" id="KW-0418">Kinase</keyword>
<evidence type="ECO:0000259" key="11">
    <source>
        <dbReference type="PROSITE" id="PS50011"/>
    </source>
</evidence>
<dbReference type="OrthoDB" id="6513151at2759"/>
<evidence type="ECO:0000313" key="12">
    <source>
        <dbReference type="EMBL" id="TPX74700.1"/>
    </source>
</evidence>
<comment type="catalytic activity">
    <reaction evidence="8">
        <text>L-seryl-[protein] + ATP = O-phospho-L-seryl-[protein] + ADP + H(+)</text>
        <dbReference type="Rhea" id="RHEA:17989"/>
        <dbReference type="Rhea" id="RHEA-COMP:9863"/>
        <dbReference type="Rhea" id="RHEA-COMP:11604"/>
        <dbReference type="ChEBI" id="CHEBI:15378"/>
        <dbReference type="ChEBI" id="CHEBI:29999"/>
        <dbReference type="ChEBI" id="CHEBI:30616"/>
        <dbReference type="ChEBI" id="CHEBI:83421"/>
        <dbReference type="ChEBI" id="CHEBI:456216"/>
        <dbReference type="EC" id="2.7.11.1"/>
    </reaction>
</comment>
<protein>
    <recommendedName>
        <fullName evidence="1">non-specific serine/threonine protein kinase</fullName>
        <ecNumber evidence="1">2.7.11.1</ecNumber>
    </recommendedName>
</protein>
<dbReference type="AlphaFoldDB" id="A0A507FGE8"/>
<reference evidence="12 13" key="1">
    <citation type="journal article" date="2019" name="Sci. Rep.">
        <title>Comparative genomics of chytrid fungi reveal insights into the obligate biotrophic and pathogenic lifestyle of Synchytrium endobioticum.</title>
        <authorList>
            <person name="van de Vossenberg B.T.L.H."/>
            <person name="Warris S."/>
            <person name="Nguyen H.D.T."/>
            <person name="van Gent-Pelzer M.P.E."/>
            <person name="Joly D.L."/>
            <person name="van de Geest H.C."/>
            <person name="Bonants P.J.M."/>
            <person name="Smith D.S."/>
            <person name="Levesque C.A."/>
            <person name="van der Lee T.A.J."/>
        </authorList>
    </citation>
    <scope>NUCLEOTIDE SEQUENCE [LARGE SCALE GENOMIC DNA]</scope>
    <source>
        <strain evidence="12 13">CBS 675.73</strain>
    </source>
</reference>
<feature type="compositionally biased region" description="Acidic residues" evidence="10">
    <location>
        <begin position="98"/>
        <end position="108"/>
    </location>
</feature>
<dbReference type="PANTHER" id="PTHR24343">
    <property type="entry name" value="SERINE/THREONINE KINASE"/>
    <property type="match status" value="1"/>
</dbReference>
<feature type="compositionally biased region" description="Low complexity" evidence="10">
    <location>
        <begin position="75"/>
        <end position="85"/>
    </location>
</feature>
<evidence type="ECO:0000256" key="10">
    <source>
        <dbReference type="SAM" id="MobiDB-lite"/>
    </source>
</evidence>
<evidence type="ECO:0000256" key="2">
    <source>
        <dbReference type="ARBA" id="ARBA00022527"/>
    </source>
</evidence>
<dbReference type="InterPro" id="IPR011009">
    <property type="entry name" value="Kinase-like_dom_sf"/>
</dbReference>
<comment type="catalytic activity">
    <reaction evidence="7">
        <text>L-threonyl-[protein] + ATP = O-phospho-L-threonyl-[protein] + ADP + H(+)</text>
        <dbReference type="Rhea" id="RHEA:46608"/>
        <dbReference type="Rhea" id="RHEA-COMP:11060"/>
        <dbReference type="Rhea" id="RHEA-COMP:11605"/>
        <dbReference type="ChEBI" id="CHEBI:15378"/>
        <dbReference type="ChEBI" id="CHEBI:30013"/>
        <dbReference type="ChEBI" id="CHEBI:30616"/>
        <dbReference type="ChEBI" id="CHEBI:61977"/>
        <dbReference type="ChEBI" id="CHEBI:456216"/>
        <dbReference type="EC" id="2.7.11.1"/>
    </reaction>
</comment>
<keyword evidence="2" id="KW-0723">Serine/threonine-protein kinase</keyword>
<feature type="compositionally biased region" description="Low complexity" evidence="10">
    <location>
        <begin position="260"/>
        <end position="281"/>
    </location>
</feature>
<sequence length="578" mass="62952">MSTFETDIWAAGLQSTKTDPRALNANAGVEDKDREKSGSTSLNRPPLPAASAGTGGSSSKSRRAGAALYRIFKPSGQSGSDSDGSAVLGHSRRYNSDSEFESSGDDSDAASVSNMEVRGSVSTLPRLSSTSLFTKKKKKAAVDSDSESEVEPDLSLSRRTTSKLSLFNKNSRKASIATNDGNVSSSSSKLDTSDKDSSDGEHAPQEKSNNIFKNILSAKKRPSAVERVTSPTKTASPVLGGAASSSVPRLGSTTANDAPSRSNSISSEVSLSRSGSESSLSEKYGPTMRKEVGRGASAVVRLCSPVNSDKMFAIKEFKPRRKGESQREYIKKVTSEFCISSSMEHENIVKTIDLIEDDHKKWCVVMEFSSGGDLFSKISMGLLVDKPELVNCFFKQLLRGVSYLHSMGVAHRDLKPENLLLDATCRIVKITDFGVSDVFRPPLSSISKKSVGQVGSGPYIAPEIFTQREYSAEMMDVWACGIIYYVMIHNSVPWAHANSNDSRFKHFRENRSKFWPILSLPPYPRKMMFAILEPDVSQRIKMAAIMSDEWIKSIECCETGMPAEASGHSHSCLVSTRW</sequence>
<dbReference type="InterPro" id="IPR017441">
    <property type="entry name" value="Protein_kinase_ATP_BS"/>
</dbReference>
<feature type="domain" description="Protein kinase" evidence="11">
    <location>
        <begin position="286"/>
        <end position="551"/>
    </location>
</feature>
<dbReference type="InterPro" id="IPR000719">
    <property type="entry name" value="Prot_kinase_dom"/>
</dbReference>
<dbReference type="PROSITE" id="PS50011">
    <property type="entry name" value="PROTEIN_KINASE_DOM"/>
    <property type="match status" value="1"/>
</dbReference>
<dbReference type="PANTHER" id="PTHR24343:SF558">
    <property type="entry name" value="PROTEIN KINASE DOMAIN-CONTAINING PROTEIN"/>
    <property type="match status" value="1"/>
</dbReference>
<dbReference type="InterPro" id="IPR008271">
    <property type="entry name" value="Ser/Thr_kinase_AS"/>
</dbReference>
<feature type="compositionally biased region" description="Low complexity" evidence="10">
    <location>
        <begin position="154"/>
        <end position="166"/>
    </location>
</feature>
<feature type="compositionally biased region" description="Basic and acidic residues" evidence="10">
    <location>
        <begin position="191"/>
        <end position="205"/>
    </location>
</feature>
<dbReference type="PROSITE" id="PS00107">
    <property type="entry name" value="PROTEIN_KINASE_ATP"/>
    <property type="match status" value="1"/>
</dbReference>
<dbReference type="GO" id="GO:0004674">
    <property type="term" value="F:protein serine/threonine kinase activity"/>
    <property type="evidence" value="ECO:0007669"/>
    <property type="project" value="UniProtKB-KW"/>
</dbReference>
<dbReference type="GO" id="GO:0005829">
    <property type="term" value="C:cytosol"/>
    <property type="evidence" value="ECO:0007669"/>
    <property type="project" value="TreeGrafter"/>
</dbReference>
<dbReference type="Pfam" id="PF00069">
    <property type="entry name" value="Pkinase"/>
    <property type="match status" value="1"/>
</dbReference>
<dbReference type="Proteomes" id="UP000320333">
    <property type="component" value="Unassembled WGS sequence"/>
</dbReference>
<evidence type="ECO:0000256" key="6">
    <source>
        <dbReference type="ARBA" id="ARBA00022840"/>
    </source>
</evidence>
<dbReference type="EC" id="2.7.11.1" evidence="1"/>
<proteinExistence type="predicted"/>
<accession>A0A507FGE8</accession>
<evidence type="ECO:0000256" key="5">
    <source>
        <dbReference type="ARBA" id="ARBA00022777"/>
    </source>
</evidence>
<dbReference type="CDD" id="cd13994">
    <property type="entry name" value="STKc_HAL4_like"/>
    <property type="match status" value="1"/>
</dbReference>
<feature type="binding site" evidence="9">
    <location>
        <position position="315"/>
    </location>
    <ligand>
        <name>ATP</name>
        <dbReference type="ChEBI" id="CHEBI:30616"/>
    </ligand>
</feature>
<evidence type="ECO:0000256" key="7">
    <source>
        <dbReference type="ARBA" id="ARBA00047899"/>
    </source>
</evidence>
<keyword evidence="13" id="KW-1185">Reference proteome</keyword>
<evidence type="ECO:0000256" key="9">
    <source>
        <dbReference type="PROSITE-ProRule" id="PRU10141"/>
    </source>
</evidence>
<dbReference type="PROSITE" id="PS00108">
    <property type="entry name" value="PROTEIN_KINASE_ST"/>
    <property type="match status" value="1"/>
</dbReference>
<organism evidence="12 13">
    <name type="scientific">Chytriomyces confervae</name>
    <dbReference type="NCBI Taxonomy" id="246404"/>
    <lineage>
        <taxon>Eukaryota</taxon>
        <taxon>Fungi</taxon>
        <taxon>Fungi incertae sedis</taxon>
        <taxon>Chytridiomycota</taxon>
        <taxon>Chytridiomycota incertae sedis</taxon>
        <taxon>Chytridiomycetes</taxon>
        <taxon>Chytridiales</taxon>
        <taxon>Chytriomycetaceae</taxon>
        <taxon>Chytriomyces</taxon>
    </lineage>
</organism>
<evidence type="ECO:0000256" key="8">
    <source>
        <dbReference type="ARBA" id="ARBA00048679"/>
    </source>
</evidence>
<dbReference type="Gene3D" id="1.10.510.10">
    <property type="entry name" value="Transferase(Phosphotransferase) domain 1"/>
    <property type="match status" value="1"/>
</dbReference>
<keyword evidence="4 9" id="KW-0547">Nucleotide-binding</keyword>
<keyword evidence="3" id="KW-0808">Transferase</keyword>